<evidence type="ECO:0000313" key="3">
    <source>
        <dbReference type="Proteomes" id="UP001321477"/>
    </source>
</evidence>
<proteinExistence type="predicted"/>
<dbReference type="Proteomes" id="UP001321477">
    <property type="component" value="Chromosome"/>
</dbReference>
<reference evidence="3" key="1">
    <citation type="journal article" date="2019" name="Int. J. Syst. Evol. Microbiol.">
        <title>The Global Catalogue of Microorganisms (GCM) 10K type strain sequencing project: providing services to taxonomists for standard genome sequencing and annotation.</title>
        <authorList>
            <consortium name="The Broad Institute Genomics Platform"/>
            <consortium name="The Broad Institute Genome Sequencing Center for Infectious Disease"/>
            <person name="Wu L."/>
            <person name="Ma J."/>
        </authorList>
    </citation>
    <scope>NUCLEOTIDE SEQUENCE [LARGE SCALE GENOMIC DNA]</scope>
    <source>
        <strain evidence="3">NBRC 109019</strain>
    </source>
</reference>
<feature type="region of interest" description="Disordered" evidence="1">
    <location>
        <begin position="19"/>
        <end position="57"/>
    </location>
</feature>
<sequence length="98" mass="10885">MHTMSSLLNIRIEERHSTAFTHAPDGSGQGRRAHLPGMEGVRSEDVRRRGRRGTARSTARFPVVSYDSSVEYDGLPVFARERIWVSQRSTASATVLAS</sequence>
<name>A0ABM8H5I6_9MICO</name>
<dbReference type="EMBL" id="AP027734">
    <property type="protein sequence ID" value="BDZ56078.1"/>
    <property type="molecule type" value="Genomic_DNA"/>
</dbReference>
<evidence type="ECO:0000256" key="1">
    <source>
        <dbReference type="SAM" id="MobiDB-lite"/>
    </source>
</evidence>
<accession>A0ABM8H5I6</accession>
<keyword evidence="3" id="KW-1185">Reference proteome</keyword>
<evidence type="ECO:0000313" key="2">
    <source>
        <dbReference type="EMBL" id="BDZ56078.1"/>
    </source>
</evidence>
<gene>
    <name evidence="2" type="ORF">GCM10025870_31510</name>
</gene>
<organism evidence="2 3">
    <name type="scientific">Agromyces marinus</name>
    <dbReference type="NCBI Taxonomy" id="1389020"/>
    <lineage>
        <taxon>Bacteria</taxon>
        <taxon>Bacillati</taxon>
        <taxon>Actinomycetota</taxon>
        <taxon>Actinomycetes</taxon>
        <taxon>Micrococcales</taxon>
        <taxon>Microbacteriaceae</taxon>
        <taxon>Agromyces</taxon>
    </lineage>
</organism>
<protein>
    <submittedName>
        <fullName evidence="2">Uncharacterized protein</fullName>
    </submittedName>
</protein>